<dbReference type="PANTHER" id="PTHR43626:SF4">
    <property type="entry name" value="GCN5-RELATED N-ACETYLTRANSFERASE 2, CHLOROPLASTIC"/>
    <property type="match status" value="1"/>
</dbReference>
<evidence type="ECO:0000256" key="2">
    <source>
        <dbReference type="ARBA" id="ARBA00023315"/>
    </source>
</evidence>
<dbReference type="Gene3D" id="3.40.630.30">
    <property type="match status" value="1"/>
</dbReference>
<dbReference type="EMBL" id="VSSQ01057312">
    <property type="protein sequence ID" value="MPN11115.1"/>
    <property type="molecule type" value="Genomic_DNA"/>
</dbReference>
<dbReference type="InterPro" id="IPR000182">
    <property type="entry name" value="GNAT_dom"/>
</dbReference>
<dbReference type="PANTHER" id="PTHR43626">
    <property type="entry name" value="ACYL-COA N-ACYLTRANSFERASE"/>
    <property type="match status" value="1"/>
</dbReference>
<keyword evidence="1" id="KW-0808">Transferase</keyword>
<comment type="caution">
    <text evidence="4">The sequence shown here is derived from an EMBL/GenBank/DDBJ whole genome shotgun (WGS) entry which is preliminary data.</text>
</comment>
<organism evidence="4">
    <name type="scientific">bioreactor metagenome</name>
    <dbReference type="NCBI Taxonomy" id="1076179"/>
    <lineage>
        <taxon>unclassified sequences</taxon>
        <taxon>metagenomes</taxon>
        <taxon>ecological metagenomes</taxon>
    </lineage>
</organism>
<dbReference type="GO" id="GO:0008080">
    <property type="term" value="F:N-acetyltransferase activity"/>
    <property type="evidence" value="ECO:0007669"/>
    <property type="project" value="InterPro"/>
</dbReference>
<protein>
    <recommendedName>
        <fullName evidence="3">N-acetyltransferase domain-containing protein</fullName>
    </recommendedName>
</protein>
<proteinExistence type="predicted"/>
<feature type="domain" description="N-acetyltransferase" evidence="3">
    <location>
        <begin position="1"/>
        <end position="140"/>
    </location>
</feature>
<name>A0A645F9Q1_9ZZZZ</name>
<evidence type="ECO:0000256" key="1">
    <source>
        <dbReference type="ARBA" id="ARBA00022679"/>
    </source>
</evidence>
<accession>A0A645F9Q1</accession>
<evidence type="ECO:0000313" key="4">
    <source>
        <dbReference type="EMBL" id="MPN11115.1"/>
    </source>
</evidence>
<dbReference type="PROSITE" id="PS51186">
    <property type="entry name" value="GNAT"/>
    <property type="match status" value="1"/>
</dbReference>
<dbReference type="SUPFAM" id="SSF55729">
    <property type="entry name" value="Acyl-CoA N-acyltransferases (Nat)"/>
    <property type="match status" value="1"/>
</dbReference>
<sequence length="140" mass="15660">MNLKIQYDCQGIDFQQVTDTLKAVGMGYFDANTHRKAFENSYTVVFVFDNEKLIGFGRAISDGAYQAGIYDIAVIPEYQGKGIGKVVVDSILKTIPQCNVILYAAPGKDAFYEKLGFKKMKTGMALFLNSERMQEKGFIE</sequence>
<dbReference type="InterPro" id="IPR016181">
    <property type="entry name" value="Acyl_CoA_acyltransferase"/>
</dbReference>
<dbReference type="GO" id="GO:0005737">
    <property type="term" value="C:cytoplasm"/>
    <property type="evidence" value="ECO:0007669"/>
    <property type="project" value="TreeGrafter"/>
</dbReference>
<evidence type="ECO:0000259" key="3">
    <source>
        <dbReference type="PROSITE" id="PS51186"/>
    </source>
</evidence>
<dbReference type="AlphaFoldDB" id="A0A645F9Q1"/>
<dbReference type="InterPro" id="IPR045039">
    <property type="entry name" value="NSI-like"/>
</dbReference>
<keyword evidence="2" id="KW-0012">Acyltransferase</keyword>
<dbReference type="Pfam" id="PF00583">
    <property type="entry name" value="Acetyltransf_1"/>
    <property type="match status" value="1"/>
</dbReference>
<dbReference type="CDD" id="cd04301">
    <property type="entry name" value="NAT_SF"/>
    <property type="match status" value="1"/>
</dbReference>
<reference evidence="4" key="1">
    <citation type="submission" date="2019-08" db="EMBL/GenBank/DDBJ databases">
        <authorList>
            <person name="Kucharzyk K."/>
            <person name="Murdoch R.W."/>
            <person name="Higgins S."/>
            <person name="Loffler F."/>
        </authorList>
    </citation>
    <scope>NUCLEOTIDE SEQUENCE</scope>
</reference>
<gene>
    <name evidence="4" type="ORF">SDC9_158416</name>
</gene>